<feature type="chain" id="PRO_5025604462" evidence="1">
    <location>
        <begin position="20"/>
        <end position="194"/>
    </location>
</feature>
<protein>
    <submittedName>
        <fullName evidence="2">Cell death in tomato 1</fullName>
    </submittedName>
</protein>
<evidence type="ECO:0000313" key="2">
    <source>
        <dbReference type="EMBL" id="KAF1917047.1"/>
    </source>
</evidence>
<dbReference type="OrthoDB" id="5226619at2759"/>
<name>A0A6A5QSW7_AMPQU</name>
<organism evidence="2 3">
    <name type="scientific">Ampelomyces quisqualis</name>
    <name type="common">Powdery mildew agent</name>
    <dbReference type="NCBI Taxonomy" id="50730"/>
    <lineage>
        <taxon>Eukaryota</taxon>
        <taxon>Fungi</taxon>
        <taxon>Dikarya</taxon>
        <taxon>Ascomycota</taxon>
        <taxon>Pezizomycotina</taxon>
        <taxon>Dothideomycetes</taxon>
        <taxon>Pleosporomycetidae</taxon>
        <taxon>Pleosporales</taxon>
        <taxon>Pleosporineae</taxon>
        <taxon>Phaeosphaeriaceae</taxon>
        <taxon>Ampelomyces</taxon>
    </lineage>
</organism>
<evidence type="ECO:0000256" key="1">
    <source>
        <dbReference type="SAM" id="SignalP"/>
    </source>
</evidence>
<keyword evidence="1" id="KW-0732">Signal</keyword>
<dbReference type="AlphaFoldDB" id="A0A6A5QSW7"/>
<dbReference type="Proteomes" id="UP000800096">
    <property type="component" value="Unassembled WGS sequence"/>
</dbReference>
<accession>A0A6A5QSW7</accession>
<keyword evidence="3" id="KW-1185">Reference proteome</keyword>
<reference evidence="2" key="1">
    <citation type="journal article" date="2020" name="Stud. Mycol.">
        <title>101 Dothideomycetes genomes: a test case for predicting lifestyles and emergence of pathogens.</title>
        <authorList>
            <person name="Haridas S."/>
            <person name="Albert R."/>
            <person name="Binder M."/>
            <person name="Bloem J."/>
            <person name="Labutti K."/>
            <person name="Salamov A."/>
            <person name="Andreopoulos B."/>
            <person name="Baker S."/>
            <person name="Barry K."/>
            <person name="Bills G."/>
            <person name="Bluhm B."/>
            <person name="Cannon C."/>
            <person name="Castanera R."/>
            <person name="Culley D."/>
            <person name="Daum C."/>
            <person name="Ezra D."/>
            <person name="Gonzalez J."/>
            <person name="Henrissat B."/>
            <person name="Kuo A."/>
            <person name="Liang C."/>
            <person name="Lipzen A."/>
            <person name="Lutzoni F."/>
            <person name="Magnuson J."/>
            <person name="Mondo S."/>
            <person name="Nolan M."/>
            <person name="Ohm R."/>
            <person name="Pangilinan J."/>
            <person name="Park H.-J."/>
            <person name="Ramirez L."/>
            <person name="Alfaro M."/>
            <person name="Sun H."/>
            <person name="Tritt A."/>
            <person name="Yoshinaga Y."/>
            <person name="Zwiers L.-H."/>
            <person name="Turgeon B."/>
            <person name="Goodwin S."/>
            <person name="Spatafora J."/>
            <person name="Crous P."/>
            <person name="Grigoriev I."/>
        </authorList>
    </citation>
    <scope>NUCLEOTIDE SEQUENCE</scope>
    <source>
        <strain evidence="2">HMLAC05119</strain>
    </source>
</reference>
<dbReference type="EMBL" id="ML979135">
    <property type="protein sequence ID" value="KAF1917047.1"/>
    <property type="molecule type" value="Genomic_DNA"/>
</dbReference>
<proteinExistence type="predicted"/>
<gene>
    <name evidence="2" type="ORF">BDU57DRAFT_476007</name>
</gene>
<sequence length="194" mass="20654">MQFTTTALAASLAFTSAVAASLLEARQNATLKDWEVTSAGSFTPSGRPGSYPWVTITANITDPNEINLGEAESDGKPVTVPAGSKGVNCIAKYFTKNRESPLGRTWPCDSIEGGYWTMEVLAGSLGSYSPNNFKLKFRHVADLIYQGAQYTTSFEAEGSFEVGKNLKGTCGGSGVCSWGLPEGQRPFHITPGKV</sequence>
<feature type="signal peptide" evidence="1">
    <location>
        <begin position="1"/>
        <end position="19"/>
    </location>
</feature>
<evidence type="ECO:0000313" key="3">
    <source>
        <dbReference type="Proteomes" id="UP000800096"/>
    </source>
</evidence>